<dbReference type="PANTHER" id="PTHR30093">
    <property type="entry name" value="GENERAL SECRETION PATHWAY PROTEIN G"/>
    <property type="match status" value="1"/>
</dbReference>
<reference evidence="3 4" key="1">
    <citation type="submission" date="2019-08" db="EMBL/GenBank/DDBJ databases">
        <authorList>
            <person name="Dhanesh K."/>
            <person name="Kumar G."/>
            <person name="Sasikala C."/>
            <person name="Venkata Ramana C."/>
        </authorList>
    </citation>
    <scope>NUCLEOTIDE SEQUENCE [LARGE SCALE GENOMIC DNA]</scope>
    <source>
        <strain evidence="3 4">JC645</strain>
    </source>
</reference>
<comment type="caution">
    <text evidence="3">The sequence shown here is derived from an EMBL/GenBank/DDBJ whole genome shotgun (WGS) entry which is preliminary data.</text>
</comment>
<dbReference type="PANTHER" id="PTHR30093:SF2">
    <property type="entry name" value="TYPE II SECRETION SYSTEM PROTEIN H"/>
    <property type="match status" value="1"/>
</dbReference>
<keyword evidence="1" id="KW-1133">Transmembrane helix</keyword>
<dbReference type="NCBIfam" id="TIGR04294">
    <property type="entry name" value="pre_pil_HX9DG"/>
    <property type="match status" value="1"/>
</dbReference>
<dbReference type="InterPro" id="IPR027558">
    <property type="entry name" value="Pre_pil_HX9DG_C"/>
</dbReference>
<protein>
    <submittedName>
        <fullName evidence="3">DUF1559 domain-containing protein</fullName>
    </submittedName>
</protein>
<dbReference type="InterPro" id="IPR045584">
    <property type="entry name" value="Pilin-like"/>
</dbReference>
<dbReference type="RefSeq" id="WP_150077434.1">
    <property type="nucleotide sequence ID" value="NZ_VWOX01000008.1"/>
</dbReference>
<evidence type="ECO:0000256" key="1">
    <source>
        <dbReference type="SAM" id="Phobius"/>
    </source>
</evidence>
<dbReference type="EMBL" id="VWOX01000008">
    <property type="protein sequence ID" value="KAA5542287.1"/>
    <property type="molecule type" value="Genomic_DNA"/>
</dbReference>
<proteinExistence type="predicted"/>
<evidence type="ECO:0000313" key="4">
    <source>
        <dbReference type="Proteomes" id="UP000324479"/>
    </source>
</evidence>
<feature type="transmembrane region" description="Helical" evidence="1">
    <location>
        <begin position="12"/>
        <end position="32"/>
    </location>
</feature>
<dbReference type="AlphaFoldDB" id="A0A5M6D445"/>
<evidence type="ECO:0000259" key="2">
    <source>
        <dbReference type="Pfam" id="PF07596"/>
    </source>
</evidence>
<keyword evidence="1" id="KW-0472">Membrane</keyword>
<evidence type="ECO:0000313" key="3">
    <source>
        <dbReference type="EMBL" id="KAA5542287.1"/>
    </source>
</evidence>
<name>A0A5M6D445_9BACT</name>
<sequence>MKYSNSGSVGRFEVITVLVCLVILAVMGVPWLQAARAEARELLCQDHLRQLGLALQRYEAAHGGFPPRRTGFNNGKPYGGWGGQILPFLEGPESSSSYDPRYDFFDPKNQSAVATRLPQMMCPASPTDRHVEIQSQASTKSLNPDKSSVFRCRAAVSDFITSNGVLMTDGGYGVNAMSGARRIGNQRQPMTDDENLPLSKIVDGLSNTLLLIEQAGRPAAWRNGAKLEGDGQFGVSPNARGAWAGWGSIAFGAVDCDTGERPGRGDSSDCSVNCNNWFGIYSFHRDGAGVLFCDGSVRFVGTELDPITFAHMTVRDDGHLIDLDLVSVEVSP</sequence>
<gene>
    <name evidence="3" type="ORF">FYK55_15930</name>
</gene>
<dbReference type="Proteomes" id="UP000324479">
    <property type="component" value="Unassembled WGS sequence"/>
</dbReference>
<keyword evidence="1" id="KW-0812">Transmembrane</keyword>
<feature type="domain" description="DUF1559" evidence="2">
    <location>
        <begin position="33"/>
        <end position="306"/>
    </location>
</feature>
<dbReference type="InterPro" id="IPR011453">
    <property type="entry name" value="DUF1559"/>
</dbReference>
<dbReference type="Pfam" id="PF07596">
    <property type="entry name" value="SBP_bac_10"/>
    <property type="match status" value="1"/>
</dbReference>
<dbReference type="SUPFAM" id="SSF54523">
    <property type="entry name" value="Pili subunits"/>
    <property type="match status" value="1"/>
</dbReference>
<accession>A0A5M6D445</accession>
<organism evidence="3 4">
    <name type="scientific">Roseiconus nitratireducens</name>
    <dbReference type="NCBI Taxonomy" id="2605748"/>
    <lineage>
        <taxon>Bacteria</taxon>
        <taxon>Pseudomonadati</taxon>
        <taxon>Planctomycetota</taxon>
        <taxon>Planctomycetia</taxon>
        <taxon>Pirellulales</taxon>
        <taxon>Pirellulaceae</taxon>
        <taxon>Roseiconus</taxon>
    </lineage>
</organism>
<keyword evidence="4" id="KW-1185">Reference proteome</keyword>